<proteinExistence type="predicted"/>
<gene>
    <name evidence="2" type="ORF">KCTCHS21_58890</name>
</gene>
<evidence type="ECO:0000313" key="3">
    <source>
        <dbReference type="Proteomes" id="UP000289856"/>
    </source>
</evidence>
<protein>
    <recommendedName>
        <fullName evidence="4">Lipoprotein</fullName>
    </recommendedName>
</protein>
<dbReference type="EMBL" id="AP019400">
    <property type="protein sequence ID" value="BBI36490.1"/>
    <property type="molecule type" value="Genomic_DNA"/>
</dbReference>
<evidence type="ECO:0000256" key="1">
    <source>
        <dbReference type="SAM" id="SignalP"/>
    </source>
</evidence>
<accession>A0A3T1DED2</accession>
<feature type="chain" id="PRO_5039165422" description="Lipoprotein" evidence="1">
    <location>
        <begin position="23"/>
        <end position="296"/>
    </location>
</feature>
<evidence type="ECO:0008006" key="4">
    <source>
        <dbReference type="Google" id="ProtNLM"/>
    </source>
</evidence>
<name>A0A3T1DED2_9BACL</name>
<evidence type="ECO:0000313" key="2">
    <source>
        <dbReference type="EMBL" id="BBI36490.1"/>
    </source>
</evidence>
<keyword evidence="1" id="KW-0732">Signal</keyword>
<sequence>MKKAIPLIVLAAGLTLLISSCSDNSGKAESTSTITNAVENIQATQASVTAVLEEKLPAPYTLANIKNAMEEYINYRLWLYPSKVELNASPKSFDPYIGKTIGVEVRVYESSSGEKRVYAQTSIGDWWLTEFKTSNGIVYSDNQVSKEDTGLWPEGNYEVAGTFELKVQEPHKPNYGASARKDKMIAAAENHLKNVCNDLLRGEEGEIWSGTTAYLENFYEYEEVVSTWLVRPDGYLWSSGVSLSEENGKFNATGIKGFAIDDINKLDKYDLTRYGFDRGTQDAVRQLTCNGDDQIQ</sequence>
<dbReference type="PROSITE" id="PS51257">
    <property type="entry name" value="PROKAR_LIPOPROTEIN"/>
    <property type="match status" value="1"/>
</dbReference>
<dbReference type="RefSeq" id="WP_130615997.1">
    <property type="nucleotide sequence ID" value="NZ_AP019400.1"/>
</dbReference>
<dbReference type="AlphaFoldDB" id="A0A3T1DED2"/>
<organism evidence="2 3">
    <name type="scientific">Cohnella abietis</name>
    <dbReference type="NCBI Taxonomy" id="2507935"/>
    <lineage>
        <taxon>Bacteria</taxon>
        <taxon>Bacillati</taxon>
        <taxon>Bacillota</taxon>
        <taxon>Bacilli</taxon>
        <taxon>Bacillales</taxon>
        <taxon>Paenibacillaceae</taxon>
        <taxon>Cohnella</taxon>
    </lineage>
</organism>
<keyword evidence="3" id="KW-1185">Reference proteome</keyword>
<feature type="signal peptide" evidence="1">
    <location>
        <begin position="1"/>
        <end position="22"/>
    </location>
</feature>
<dbReference type="OrthoDB" id="2560869at2"/>
<reference evidence="2 3" key="1">
    <citation type="submission" date="2019-01" db="EMBL/GenBank/DDBJ databases">
        <title>Complete genome sequence of Cohnella hallensis HS21 isolated from Korean fir (Abies koreana) rhizospheric soil.</title>
        <authorList>
            <person name="Jiang L."/>
            <person name="Kang S.W."/>
            <person name="Kim S."/>
            <person name="Jung J."/>
            <person name="Kim C.Y."/>
            <person name="Kim D.H."/>
            <person name="Kim S.W."/>
            <person name="Lee J."/>
        </authorList>
    </citation>
    <scope>NUCLEOTIDE SEQUENCE [LARGE SCALE GENOMIC DNA]</scope>
    <source>
        <strain evidence="2 3">HS21</strain>
    </source>
</reference>
<dbReference type="Proteomes" id="UP000289856">
    <property type="component" value="Chromosome"/>
</dbReference>
<dbReference type="KEGG" id="cohn:KCTCHS21_58890"/>